<name>A0A4R2JT22_9PSEU</name>
<evidence type="ECO:0000259" key="1">
    <source>
        <dbReference type="Pfam" id="PF00501"/>
    </source>
</evidence>
<organism evidence="3 4">
    <name type="scientific">Actinocrispum wychmicini</name>
    <dbReference type="NCBI Taxonomy" id="1213861"/>
    <lineage>
        <taxon>Bacteria</taxon>
        <taxon>Bacillati</taxon>
        <taxon>Actinomycetota</taxon>
        <taxon>Actinomycetes</taxon>
        <taxon>Pseudonocardiales</taxon>
        <taxon>Pseudonocardiaceae</taxon>
        <taxon>Actinocrispum</taxon>
    </lineage>
</organism>
<dbReference type="Gene3D" id="3.30.300.30">
    <property type="match status" value="1"/>
</dbReference>
<comment type="caution">
    <text evidence="3">The sequence shown here is derived from an EMBL/GenBank/DDBJ whole genome shotgun (WGS) entry which is preliminary data.</text>
</comment>
<dbReference type="InterPro" id="IPR020845">
    <property type="entry name" value="AMP-binding_CS"/>
</dbReference>
<protein>
    <submittedName>
        <fullName evidence="3">Crotonobetaine/carnitine-CoA ligase</fullName>
    </submittedName>
</protein>
<dbReference type="GO" id="GO:0016878">
    <property type="term" value="F:acid-thiol ligase activity"/>
    <property type="evidence" value="ECO:0007669"/>
    <property type="project" value="UniProtKB-ARBA"/>
</dbReference>
<feature type="domain" description="AMP-binding enzyme C-terminal" evidence="2">
    <location>
        <begin position="423"/>
        <end position="498"/>
    </location>
</feature>
<keyword evidence="4" id="KW-1185">Reference proteome</keyword>
<evidence type="ECO:0000313" key="4">
    <source>
        <dbReference type="Proteomes" id="UP000295680"/>
    </source>
</evidence>
<dbReference type="InterPro" id="IPR025110">
    <property type="entry name" value="AMP-bd_C"/>
</dbReference>
<evidence type="ECO:0000313" key="3">
    <source>
        <dbReference type="EMBL" id="TCO62102.1"/>
    </source>
</evidence>
<dbReference type="InterPro" id="IPR042099">
    <property type="entry name" value="ANL_N_sf"/>
</dbReference>
<dbReference type="PANTHER" id="PTHR43767">
    <property type="entry name" value="LONG-CHAIN-FATTY-ACID--COA LIGASE"/>
    <property type="match status" value="1"/>
</dbReference>
<dbReference type="InterPro" id="IPR050237">
    <property type="entry name" value="ATP-dep_AMP-bd_enzyme"/>
</dbReference>
<dbReference type="Proteomes" id="UP000295680">
    <property type="component" value="Unassembled WGS sequence"/>
</dbReference>
<dbReference type="InterPro" id="IPR000873">
    <property type="entry name" value="AMP-dep_synth/lig_dom"/>
</dbReference>
<gene>
    <name evidence="3" type="ORF">EV192_102239</name>
</gene>
<dbReference type="RefSeq" id="WP_132113617.1">
    <property type="nucleotide sequence ID" value="NZ_SLWS01000002.1"/>
</dbReference>
<reference evidence="3 4" key="1">
    <citation type="submission" date="2019-03" db="EMBL/GenBank/DDBJ databases">
        <title>Genomic Encyclopedia of Type Strains, Phase IV (KMG-IV): sequencing the most valuable type-strain genomes for metagenomic binning, comparative biology and taxonomic classification.</title>
        <authorList>
            <person name="Goeker M."/>
        </authorList>
    </citation>
    <scope>NUCLEOTIDE SEQUENCE [LARGE SCALE GENOMIC DNA]</scope>
    <source>
        <strain evidence="3 4">DSM 45934</strain>
    </source>
</reference>
<sequence>MIPPAEDCVLPALLAKGANAHPERTFAVFDDDVTWTYGDAMAEARRTAAGLRGLGVEQDDPVLVWLPNGPDVLRTWFGINLIGAVYVPINLAYKGNLLRHVVTTTGARVAVVHPELVDRLRHVDTPGLDTVVVLGDTPAAPAPWRILGRDALDGDPDALPAPDRPVQPWDLQTIMYTSGTTGPSKGVRCPHLHAHCTAVAVLGRLGEHDRYLVNTPFFHGAATLAVNGVLALGASMVVSRGFDTKDFWNVVRRTGTTACTLLGAPVAFLSQQPPRADDTDNPLRFALTVPLTADAIAFAKRFDVQVLTVFNMTETSNPLVSEPNPTAVGSCGRPRPGVEVRLVDEHDREVAAGEVGELIVRADLPWSMNAGYHAMPEATAHAWRNGWFHTGDLFRRDGEDNFFFVDRAKDAIRRRGENISSFEVEAELLAHPAIREAAVVGVPSEHSEEEVLAVLALADGHRLDPADLIEHLRPRLAHFMIPRYVRFLGELPRTPSAKVEKHKLRTTGLTADTWDREAAGIRVHRDRISHRR</sequence>
<dbReference type="Pfam" id="PF00501">
    <property type="entry name" value="AMP-binding"/>
    <property type="match status" value="1"/>
</dbReference>
<dbReference type="SUPFAM" id="SSF56801">
    <property type="entry name" value="Acetyl-CoA synthetase-like"/>
    <property type="match status" value="1"/>
</dbReference>
<accession>A0A4R2JT22</accession>
<proteinExistence type="predicted"/>
<dbReference type="Gene3D" id="3.40.50.12780">
    <property type="entry name" value="N-terminal domain of ligase-like"/>
    <property type="match status" value="1"/>
</dbReference>
<keyword evidence="3" id="KW-0436">Ligase</keyword>
<dbReference type="Pfam" id="PF13193">
    <property type="entry name" value="AMP-binding_C"/>
    <property type="match status" value="1"/>
</dbReference>
<dbReference type="OrthoDB" id="2579187at2"/>
<evidence type="ECO:0000259" key="2">
    <source>
        <dbReference type="Pfam" id="PF13193"/>
    </source>
</evidence>
<feature type="domain" description="AMP-dependent synthetase/ligase" evidence="1">
    <location>
        <begin position="16"/>
        <end position="363"/>
    </location>
</feature>
<dbReference type="PROSITE" id="PS00455">
    <property type="entry name" value="AMP_BINDING"/>
    <property type="match status" value="1"/>
</dbReference>
<dbReference type="PANTHER" id="PTHR43767:SF1">
    <property type="entry name" value="NONRIBOSOMAL PEPTIDE SYNTHASE PES1 (EUROFUNG)-RELATED"/>
    <property type="match status" value="1"/>
</dbReference>
<dbReference type="InterPro" id="IPR045851">
    <property type="entry name" value="AMP-bd_C_sf"/>
</dbReference>
<dbReference type="AlphaFoldDB" id="A0A4R2JT22"/>
<dbReference type="EMBL" id="SLWS01000002">
    <property type="protein sequence ID" value="TCO62102.1"/>
    <property type="molecule type" value="Genomic_DNA"/>
</dbReference>